<dbReference type="Gene3D" id="1.10.418.10">
    <property type="entry name" value="Calponin-like domain"/>
    <property type="match status" value="1"/>
</dbReference>
<dbReference type="SUPFAM" id="SSF47576">
    <property type="entry name" value="Calponin-homology domain, CH-domain"/>
    <property type="match status" value="1"/>
</dbReference>
<dbReference type="WBParaSite" id="PgR044_g019_t02">
    <property type="protein sequence ID" value="PgR044_g019_t02"/>
    <property type="gene ID" value="PgR044_g019"/>
</dbReference>
<dbReference type="PANTHER" id="PTHR23167">
    <property type="entry name" value="CALPONIN HOMOLOGY DOMAIN-CONTAINING PROTEIN DDB_G0272472-RELATED"/>
    <property type="match status" value="1"/>
</dbReference>
<dbReference type="PROSITE" id="PS50021">
    <property type="entry name" value="CH"/>
    <property type="match status" value="1"/>
</dbReference>
<dbReference type="Pfam" id="PF00307">
    <property type="entry name" value="CH"/>
    <property type="match status" value="1"/>
</dbReference>
<dbReference type="WBParaSite" id="PgR044_g019_t01">
    <property type="protein sequence ID" value="PgR044_g019_t01"/>
    <property type="gene ID" value="PgR044_g019"/>
</dbReference>
<keyword evidence="4" id="KW-1185">Reference proteome</keyword>
<reference evidence="5 6" key="1">
    <citation type="submission" date="2022-11" db="UniProtKB">
        <authorList>
            <consortium name="WormBaseParasite"/>
        </authorList>
    </citation>
    <scope>IDENTIFICATION</scope>
</reference>
<feature type="coiled-coil region" evidence="1">
    <location>
        <begin position="152"/>
        <end position="221"/>
    </location>
</feature>
<evidence type="ECO:0000313" key="5">
    <source>
        <dbReference type="WBParaSite" id="PgR044_g019_t01"/>
    </source>
</evidence>
<evidence type="ECO:0000256" key="2">
    <source>
        <dbReference type="SAM" id="MobiDB-lite"/>
    </source>
</evidence>
<feature type="coiled-coil region" evidence="1">
    <location>
        <begin position="254"/>
        <end position="348"/>
    </location>
</feature>
<feature type="domain" description="Calponin-homology (CH)" evidence="3">
    <location>
        <begin position="386"/>
        <end position="491"/>
    </location>
</feature>
<proteinExistence type="predicted"/>
<dbReference type="SMART" id="SM00033">
    <property type="entry name" value="CH"/>
    <property type="match status" value="1"/>
</dbReference>
<name>A0A915BK62_PARUN</name>
<evidence type="ECO:0000256" key="1">
    <source>
        <dbReference type="SAM" id="Coils"/>
    </source>
</evidence>
<protein>
    <submittedName>
        <fullName evidence="5 6">Calponin-homology (CH) domain-containing protein</fullName>
    </submittedName>
</protein>
<sequence>MWRTVVSCVGFMRRIFGDDNKVTTRSNRKSRSNDSASVTRLPLRPPLGPRSEVSRLGGTSHRRSLIRNAEERSRRIVEIRKHFDSQDTCSSSSTSKCGDVKRLKTMGGVVSLSRNKLLGRRQLHDSADPKRTVVLRDADAVGENGRDLRHQMHQMMEKYDSASEELEANEQELTELREALNVARRGSSVLSAQNLNYVERVESLTAELEESRKRELQLRTQVDNLTGLLKRRTLAECGNIETKPHDDTNEKCEVQRLTEENERLHALISELNAEKLTLRDALCKAKEEKERLADELLQLSSSIEMEREEWDRMQADLLVAVRVANDFKVEAQEEMKGLYAKIADLQRRRQSGSGNISLNSVKAIDDPQQSWEDVAWQRLMRRCGRGSRRNALLRWCQQAISAYPSVDVTNFSSSWADGKALCYLLASFYPEKIDAECISSLSAEECVKMALDVGARIGVKAQLSADVILCDDRPDWSSVMKYILYIYYLVSAHE</sequence>
<evidence type="ECO:0000313" key="4">
    <source>
        <dbReference type="Proteomes" id="UP000887569"/>
    </source>
</evidence>
<dbReference type="PANTHER" id="PTHR23167:SF69">
    <property type="entry name" value="FI18193P1"/>
    <property type="match status" value="1"/>
</dbReference>
<evidence type="ECO:0000259" key="3">
    <source>
        <dbReference type="PROSITE" id="PS50021"/>
    </source>
</evidence>
<evidence type="ECO:0000313" key="6">
    <source>
        <dbReference type="WBParaSite" id="PgR044_g019_t02"/>
    </source>
</evidence>
<dbReference type="InterPro" id="IPR050540">
    <property type="entry name" value="F-actin_Monoox_Mical"/>
</dbReference>
<organism evidence="4 5">
    <name type="scientific">Parascaris univalens</name>
    <name type="common">Nematode worm</name>
    <dbReference type="NCBI Taxonomy" id="6257"/>
    <lineage>
        <taxon>Eukaryota</taxon>
        <taxon>Metazoa</taxon>
        <taxon>Ecdysozoa</taxon>
        <taxon>Nematoda</taxon>
        <taxon>Chromadorea</taxon>
        <taxon>Rhabditida</taxon>
        <taxon>Spirurina</taxon>
        <taxon>Ascaridomorpha</taxon>
        <taxon>Ascaridoidea</taxon>
        <taxon>Ascarididae</taxon>
        <taxon>Parascaris</taxon>
    </lineage>
</organism>
<keyword evidence="1" id="KW-0175">Coiled coil</keyword>
<accession>A0A915BK62</accession>
<feature type="region of interest" description="Disordered" evidence="2">
    <location>
        <begin position="22"/>
        <end position="63"/>
    </location>
</feature>
<dbReference type="InterPro" id="IPR036872">
    <property type="entry name" value="CH_dom_sf"/>
</dbReference>
<dbReference type="Proteomes" id="UP000887569">
    <property type="component" value="Unplaced"/>
</dbReference>
<dbReference type="InterPro" id="IPR001715">
    <property type="entry name" value="CH_dom"/>
</dbReference>
<dbReference type="AlphaFoldDB" id="A0A915BK62"/>